<evidence type="ECO:0000256" key="3">
    <source>
        <dbReference type="ARBA" id="ARBA00022475"/>
    </source>
</evidence>
<dbReference type="PANTHER" id="PTHR37316:SF1">
    <property type="entry name" value="TEICHOIC ACID GLYCEROL-PHOSPHATE PRIMASE"/>
    <property type="match status" value="1"/>
</dbReference>
<name>A0A841ZMP4_9LIST</name>
<accession>A0A841ZMP4</accession>
<dbReference type="InterPro" id="IPR043149">
    <property type="entry name" value="TagF_N"/>
</dbReference>
<gene>
    <name evidence="7" type="ORF">HB912_03325</name>
</gene>
<dbReference type="PANTHER" id="PTHR37316">
    <property type="entry name" value="TEICHOIC ACID GLYCEROL-PHOSPHATE PRIMASE"/>
    <property type="match status" value="1"/>
</dbReference>
<keyword evidence="4 7" id="KW-0808">Transferase</keyword>
<evidence type="ECO:0000256" key="4">
    <source>
        <dbReference type="ARBA" id="ARBA00022679"/>
    </source>
</evidence>
<comment type="similarity">
    <text evidence="2">Belongs to the CDP-glycerol glycerophosphotransferase family.</text>
</comment>
<dbReference type="InterPro" id="IPR051612">
    <property type="entry name" value="Teichoic_Acid_Biosynth"/>
</dbReference>
<keyword evidence="5" id="KW-0777">Teichoic acid biosynthesis</keyword>
<evidence type="ECO:0000256" key="2">
    <source>
        <dbReference type="ARBA" id="ARBA00010488"/>
    </source>
</evidence>
<comment type="subcellular location">
    <subcellularLocation>
        <location evidence="1">Cell membrane</location>
        <topology evidence="1">Peripheral membrane protein</topology>
    </subcellularLocation>
</comment>
<evidence type="ECO:0000313" key="8">
    <source>
        <dbReference type="Proteomes" id="UP000559885"/>
    </source>
</evidence>
<evidence type="ECO:0000313" key="7">
    <source>
        <dbReference type="EMBL" id="MBC1520678.1"/>
    </source>
</evidence>
<evidence type="ECO:0000256" key="6">
    <source>
        <dbReference type="ARBA" id="ARBA00023136"/>
    </source>
</evidence>
<dbReference type="GO" id="GO:0047355">
    <property type="term" value="F:CDP-glycerol glycerophosphotransferase activity"/>
    <property type="evidence" value="ECO:0007669"/>
    <property type="project" value="InterPro"/>
</dbReference>
<dbReference type="GO" id="GO:0005886">
    <property type="term" value="C:plasma membrane"/>
    <property type="evidence" value="ECO:0007669"/>
    <property type="project" value="UniProtKB-SubCell"/>
</dbReference>
<proteinExistence type="inferred from homology"/>
<dbReference type="GO" id="GO:0019350">
    <property type="term" value="P:teichoic acid biosynthetic process"/>
    <property type="evidence" value="ECO:0007669"/>
    <property type="project" value="UniProtKB-KW"/>
</dbReference>
<organism evidence="7 8">
    <name type="scientific">Listeria aquatica</name>
    <dbReference type="NCBI Taxonomy" id="1494960"/>
    <lineage>
        <taxon>Bacteria</taxon>
        <taxon>Bacillati</taxon>
        <taxon>Bacillota</taxon>
        <taxon>Bacilli</taxon>
        <taxon>Bacillales</taxon>
        <taxon>Listeriaceae</taxon>
        <taxon>Listeria</taxon>
    </lineage>
</organism>
<dbReference type="InterPro" id="IPR043148">
    <property type="entry name" value="TagF_C"/>
</dbReference>
<protein>
    <submittedName>
        <fullName evidence="7">CDP-glycerol glycerophosphotransferase family protein</fullName>
    </submittedName>
</protein>
<dbReference type="EMBL" id="JAARRM010000001">
    <property type="protein sequence ID" value="MBC1520678.1"/>
    <property type="molecule type" value="Genomic_DNA"/>
</dbReference>
<dbReference type="Proteomes" id="UP000559885">
    <property type="component" value="Unassembled WGS sequence"/>
</dbReference>
<dbReference type="InterPro" id="IPR007554">
    <property type="entry name" value="Glycerophosphate_synth"/>
</dbReference>
<dbReference type="Pfam" id="PF04464">
    <property type="entry name" value="Glyphos_transf"/>
    <property type="match status" value="1"/>
</dbReference>
<dbReference type="RefSeq" id="WP_185372194.1">
    <property type="nucleotide sequence ID" value="NZ_JAARRM010000001.1"/>
</dbReference>
<dbReference type="AlphaFoldDB" id="A0A841ZMP4"/>
<evidence type="ECO:0000256" key="5">
    <source>
        <dbReference type="ARBA" id="ARBA00022944"/>
    </source>
</evidence>
<dbReference type="Gene3D" id="3.40.50.11820">
    <property type="match status" value="1"/>
</dbReference>
<dbReference type="Gene3D" id="3.40.50.12580">
    <property type="match status" value="1"/>
</dbReference>
<dbReference type="SUPFAM" id="SSF53756">
    <property type="entry name" value="UDP-Glycosyltransferase/glycogen phosphorylase"/>
    <property type="match status" value="1"/>
</dbReference>
<comment type="caution">
    <text evidence="7">The sequence shown here is derived from an EMBL/GenBank/DDBJ whole genome shotgun (WGS) entry which is preliminary data.</text>
</comment>
<sequence length="380" mass="44092">MRRILAQLYMIILRGVAIIFRPFNLQTKVVMLVTFQDNPEQILKKMADLRVSPETIVFYDPRVDETQLSYNFVRTIPLTFSSIFKRLYHMSRAKVVIVDNYFPELAALKFKEEACCIQIWHANGALKKFAWEDKATPLRAKSEQKRFKAVYARFHKVVVGSDMMGEIFKRSFLLESEDRLLKIGVPSTDYFFEQEQLKQIRASYREKYQKKTILYAPTFRDSELNQAKILLDLEKMRELLSDEYVLLLKLHPSIQANATIPEDDFIKLFPKNQSMQEALAGADVLVTDYSSSPFEFALLSRPIYFFTPDIEQYDRERGLVTGFSELIPGGEPYLTTESLARGILNDEADLDEIARFSATWNKYSEGRSAANLVDFIQKKL</sequence>
<keyword evidence="3" id="KW-1003">Cell membrane</keyword>
<keyword evidence="6" id="KW-0472">Membrane</keyword>
<reference evidence="7 8" key="1">
    <citation type="submission" date="2020-03" db="EMBL/GenBank/DDBJ databases">
        <title>Soil Listeria distribution.</title>
        <authorList>
            <person name="Liao J."/>
            <person name="Wiedmann M."/>
        </authorList>
    </citation>
    <scope>NUCLEOTIDE SEQUENCE [LARGE SCALE GENOMIC DNA]</scope>
    <source>
        <strain evidence="7 8">FSL L7-1507</strain>
    </source>
</reference>
<evidence type="ECO:0000256" key="1">
    <source>
        <dbReference type="ARBA" id="ARBA00004202"/>
    </source>
</evidence>